<keyword evidence="3" id="KW-1185">Reference proteome</keyword>
<name>A0A3S5BUD1_9PLAT</name>
<dbReference type="Proteomes" id="UP000784294">
    <property type="component" value="Unassembled WGS sequence"/>
</dbReference>
<dbReference type="AlphaFoldDB" id="A0A3S5BUD1"/>
<evidence type="ECO:0000313" key="3">
    <source>
        <dbReference type="Proteomes" id="UP000784294"/>
    </source>
</evidence>
<reference evidence="2" key="1">
    <citation type="submission" date="2018-11" db="EMBL/GenBank/DDBJ databases">
        <authorList>
            <consortium name="Pathogen Informatics"/>
        </authorList>
    </citation>
    <scope>NUCLEOTIDE SEQUENCE</scope>
</reference>
<evidence type="ECO:0000256" key="1">
    <source>
        <dbReference type="SAM" id="MobiDB-lite"/>
    </source>
</evidence>
<evidence type="ECO:0000313" key="2">
    <source>
        <dbReference type="EMBL" id="VEL40386.1"/>
    </source>
</evidence>
<comment type="caution">
    <text evidence="2">The sequence shown here is derived from an EMBL/GenBank/DDBJ whole genome shotgun (WGS) entry which is preliminary data.</text>
</comment>
<organism evidence="2 3">
    <name type="scientific">Protopolystoma xenopodis</name>
    <dbReference type="NCBI Taxonomy" id="117903"/>
    <lineage>
        <taxon>Eukaryota</taxon>
        <taxon>Metazoa</taxon>
        <taxon>Spiralia</taxon>
        <taxon>Lophotrochozoa</taxon>
        <taxon>Platyhelminthes</taxon>
        <taxon>Monogenea</taxon>
        <taxon>Polyopisthocotylea</taxon>
        <taxon>Polystomatidea</taxon>
        <taxon>Polystomatidae</taxon>
        <taxon>Protopolystoma</taxon>
    </lineage>
</organism>
<proteinExistence type="predicted"/>
<feature type="region of interest" description="Disordered" evidence="1">
    <location>
        <begin position="1"/>
        <end position="36"/>
    </location>
</feature>
<protein>
    <submittedName>
        <fullName evidence="2">Uncharacterized protein</fullName>
    </submittedName>
</protein>
<gene>
    <name evidence="2" type="ORF">PXEA_LOCUS33826</name>
</gene>
<sequence>MPISSKPNASEHFPVASVQENSSLEGPENVSHSSSAPQFKPYVVSLRLSYSFLSLNGGSQSGYEKRGSLLNAYIKGTVSVDFNRLRGRVHSGRPFQPA</sequence>
<dbReference type="EMBL" id="CAAALY010264689">
    <property type="protein sequence ID" value="VEL40386.1"/>
    <property type="molecule type" value="Genomic_DNA"/>
</dbReference>
<feature type="compositionally biased region" description="Polar residues" evidence="1">
    <location>
        <begin position="18"/>
        <end position="36"/>
    </location>
</feature>
<accession>A0A3S5BUD1</accession>